<evidence type="ECO:0000256" key="6">
    <source>
        <dbReference type="ARBA" id="ARBA00022968"/>
    </source>
</evidence>
<comment type="subcellular location">
    <subcellularLocation>
        <location evidence="2">Cell inner membrane</location>
        <topology evidence="2">Single-pass type II membrane protein</topology>
        <orientation evidence="2">Periplasmic side</orientation>
    </subcellularLocation>
</comment>
<keyword evidence="6" id="KW-0735">Signal-anchor</keyword>
<dbReference type="PANTHER" id="PTHR21320:SF3">
    <property type="entry name" value="CYTOCHROME C OXIDASE ASSEMBLY PROTEIN COX11, MITOCHONDRIAL-RELATED"/>
    <property type="match status" value="1"/>
</dbReference>
<dbReference type="RefSeq" id="WP_096359507.1">
    <property type="nucleotide sequence ID" value="NZ_AP014879.1"/>
</dbReference>
<dbReference type="PIRSF" id="PIRSF005413">
    <property type="entry name" value="COX11"/>
    <property type="match status" value="1"/>
</dbReference>
<evidence type="ECO:0000256" key="4">
    <source>
        <dbReference type="ARBA" id="ARBA00015384"/>
    </source>
</evidence>
<evidence type="ECO:0000256" key="3">
    <source>
        <dbReference type="ARBA" id="ARBA00009620"/>
    </source>
</evidence>
<evidence type="ECO:0000256" key="2">
    <source>
        <dbReference type="ARBA" id="ARBA00004382"/>
    </source>
</evidence>
<evidence type="ECO:0000256" key="11">
    <source>
        <dbReference type="SAM" id="Phobius"/>
    </source>
</evidence>
<organism evidence="12 13">
    <name type="scientific">Sulfuricaulis limicola</name>
    <dbReference type="NCBI Taxonomy" id="1620215"/>
    <lineage>
        <taxon>Bacteria</taxon>
        <taxon>Pseudomonadati</taxon>
        <taxon>Pseudomonadota</taxon>
        <taxon>Gammaproteobacteria</taxon>
        <taxon>Acidiferrobacterales</taxon>
        <taxon>Acidiferrobacteraceae</taxon>
        <taxon>Sulfuricaulis</taxon>
    </lineage>
</organism>
<dbReference type="AlphaFoldDB" id="A0A1B4XD46"/>
<proteinExistence type="inferred from homology"/>
<comment type="similarity">
    <text evidence="3">Belongs to the COX11/CtaG family.</text>
</comment>
<dbReference type="OrthoDB" id="9804841at2"/>
<keyword evidence="8" id="KW-0186">Copper</keyword>
<gene>
    <name evidence="12" type="ORF">SCL_0406</name>
</gene>
<keyword evidence="13" id="KW-1185">Reference proteome</keyword>
<dbReference type="InParanoid" id="A0A1B4XD46"/>
<sequence length="207" mass="22646">MTTPDTRAANNRRLALKLGVVTLAMFGFGFALAPMYDLMCKAFGLNGKTGRIEAQAAVQPVDMNRTVTVEFTGLATTGLPWEFRPLVKKLEVHPGQTMEVKYLVRNLAQEEITGQAIPSVAPGVSAAHFNKIECFCFTQQTLKPGETREMPVRFVVDAGLDKDVRTITLSYSFFNTNKLSAKKYGGEAVEQGEDHAHHVHPVTSSGS</sequence>
<evidence type="ECO:0000256" key="9">
    <source>
        <dbReference type="ARBA" id="ARBA00023136"/>
    </source>
</evidence>
<dbReference type="PANTHER" id="PTHR21320">
    <property type="entry name" value="CYTOCHROME C OXIDASE ASSEMBLY PROTEIN COX11-RELATED"/>
    <property type="match status" value="1"/>
</dbReference>
<dbReference type="Gene3D" id="2.60.370.10">
    <property type="entry name" value="Ctag/Cox11"/>
    <property type="match status" value="1"/>
</dbReference>
<dbReference type="EMBL" id="AP014879">
    <property type="protein sequence ID" value="BAV32728.1"/>
    <property type="molecule type" value="Genomic_DNA"/>
</dbReference>
<dbReference type="GO" id="GO:0005886">
    <property type="term" value="C:plasma membrane"/>
    <property type="evidence" value="ECO:0007669"/>
    <property type="project" value="UniProtKB-SubCell"/>
</dbReference>
<dbReference type="NCBIfam" id="NF003465">
    <property type="entry name" value="PRK05089.1"/>
    <property type="match status" value="1"/>
</dbReference>
<comment type="function">
    <text evidence="1">Exerts its effect at some terminal stage of cytochrome c oxidase synthesis, probably by being involved in the insertion of the copper B into subunit I.</text>
</comment>
<evidence type="ECO:0000313" key="13">
    <source>
        <dbReference type="Proteomes" id="UP000243180"/>
    </source>
</evidence>
<keyword evidence="9 11" id="KW-0472">Membrane</keyword>
<dbReference type="InterPro" id="IPR007533">
    <property type="entry name" value="Cyt_c_oxidase_assmbl_CtaG"/>
</dbReference>
<evidence type="ECO:0000256" key="5">
    <source>
        <dbReference type="ARBA" id="ARBA00022692"/>
    </source>
</evidence>
<dbReference type="InterPro" id="IPR023471">
    <property type="entry name" value="CtaG/Cox11_dom_sf"/>
</dbReference>
<dbReference type="GO" id="GO:0005507">
    <property type="term" value="F:copper ion binding"/>
    <property type="evidence" value="ECO:0007669"/>
    <property type="project" value="InterPro"/>
</dbReference>
<dbReference type="Pfam" id="PF04442">
    <property type="entry name" value="CtaG_Cox11"/>
    <property type="match status" value="1"/>
</dbReference>
<evidence type="ECO:0000256" key="10">
    <source>
        <dbReference type="SAM" id="MobiDB-lite"/>
    </source>
</evidence>
<name>A0A1B4XD46_9GAMM</name>
<keyword evidence="7 11" id="KW-1133">Transmembrane helix</keyword>
<dbReference type="Proteomes" id="UP000243180">
    <property type="component" value="Chromosome"/>
</dbReference>
<evidence type="ECO:0000256" key="1">
    <source>
        <dbReference type="ARBA" id="ARBA00004007"/>
    </source>
</evidence>
<keyword evidence="5 11" id="KW-0812">Transmembrane</keyword>
<feature type="region of interest" description="Disordered" evidence="10">
    <location>
        <begin position="186"/>
        <end position="207"/>
    </location>
</feature>
<evidence type="ECO:0000313" key="12">
    <source>
        <dbReference type="EMBL" id="BAV32728.1"/>
    </source>
</evidence>
<reference evidence="12 13" key="1">
    <citation type="submission" date="2015-05" db="EMBL/GenBank/DDBJ databases">
        <title>Complete genome sequence of a sulfur-oxidizing gammaproteobacterium strain HA5.</title>
        <authorList>
            <person name="Miura A."/>
            <person name="Kojima H."/>
            <person name="Fukui M."/>
        </authorList>
    </citation>
    <scope>NUCLEOTIDE SEQUENCE [LARGE SCALE GENOMIC DNA]</scope>
    <source>
        <strain evidence="12 13">HA5</strain>
    </source>
</reference>
<evidence type="ECO:0000256" key="8">
    <source>
        <dbReference type="ARBA" id="ARBA00023008"/>
    </source>
</evidence>
<dbReference type="SUPFAM" id="SSF110111">
    <property type="entry name" value="Ctag/Cox11"/>
    <property type="match status" value="1"/>
</dbReference>
<feature type="transmembrane region" description="Helical" evidence="11">
    <location>
        <begin position="14"/>
        <end position="36"/>
    </location>
</feature>
<dbReference type="KEGG" id="slim:SCL_0406"/>
<protein>
    <recommendedName>
        <fullName evidence="4">Cytochrome c oxidase assembly protein CtaG</fullName>
    </recommendedName>
</protein>
<evidence type="ECO:0000256" key="7">
    <source>
        <dbReference type="ARBA" id="ARBA00022989"/>
    </source>
</evidence>
<accession>A0A1B4XD46</accession>